<dbReference type="PROSITE" id="PS00745">
    <property type="entry name" value="RF_PROK_I"/>
    <property type="match status" value="1"/>
</dbReference>
<gene>
    <name evidence="6" type="ORF">C2G38_2016049</name>
</gene>
<evidence type="ECO:0000313" key="7">
    <source>
        <dbReference type="Proteomes" id="UP000266673"/>
    </source>
</evidence>
<proteinExistence type="inferred from homology"/>
<keyword evidence="3" id="KW-0648">Protein biosynthesis</keyword>
<sequence>MKPRLFPLQKSLSYLILSHINIPLRFKHSNHLPVTSHFISKCFSSVSITQESLFKDSLLNSKVRERLEGLITRHSALSKELDNQSSKIIDPDVLASKSKELSDLSSIIVPYQEMRKVQCELIEIDKMINESSDDEDFKKLMQEEYEEIIDKLNHLEQSVVSALIPKDSADQGNAVLEIRAGSGGDEAALFAADILNMYERYAFLRKWKFERLSIVEESAIGAIKEATTLISGKGVFGNMRYESGVHRVQRVPVTDSAGRVHTSTVTVAILPQPTEADVNIRENDLRIDYYRASGKGGQHVNKTSSAVRITHIPTGCVVAIQDERSQPKNKAKALQILRARLYDMERNKLHQERSEKRRQQVVGTGDRSEKIRTYNFAQNRVTDHRINLTLHELDNVLNGESLQIIFDGLKVYYQSEALQNELH</sequence>
<name>A0A397V969_9GLOM</name>
<evidence type="ECO:0000259" key="5">
    <source>
        <dbReference type="PROSITE" id="PS00745"/>
    </source>
</evidence>
<dbReference type="FunFam" id="3.30.70.1660:FF:000002">
    <property type="entry name" value="Peptide chain release factor 1"/>
    <property type="match status" value="1"/>
</dbReference>
<dbReference type="FunFam" id="3.30.160.20:FF:000004">
    <property type="entry name" value="Peptide chain release factor 1"/>
    <property type="match status" value="1"/>
</dbReference>
<dbReference type="AlphaFoldDB" id="A0A397V969"/>
<keyword evidence="2" id="KW-0488">Methylation</keyword>
<dbReference type="OrthoDB" id="2019491at2759"/>
<dbReference type="GO" id="GO:0005739">
    <property type="term" value="C:mitochondrion"/>
    <property type="evidence" value="ECO:0007669"/>
    <property type="project" value="GOC"/>
</dbReference>
<feature type="compositionally biased region" description="Basic and acidic residues" evidence="4">
    <location>
        <begin position="347"/>
        <end position="358"/>
    </location>
</feature>
<dbReference type="GO" id="GO:0032543">
    <property type="term" value="P:mitochondrial translation"/>
    <property type="evidence" value="ECO:0007669"/>
    <property type="project" value="UniProtKB-ARBA"/>
</dbReference>
<protein>
    <submittedName>
        <fullName evidence="6">Peptide chain release factor 1</fullName>
    </submittedName>
</protein>
<dbReference type="STRING" id="44941.A0A397V969"/>
<dbReference type="InterPro" id="IPR050057">
    <property type="entry name" value="Prokaryotic/Mito_RF"/>
</dbReference>
<dbReference type="PANTHER" id="PTHR43804">
    <property type="entry name" value="LD18447P"/>
    <property type="match status" value="1"/>
</dbReference>
<dbReference type="Gene3D" id="6.10.140.1950">
    <property type="match status" value="1"/>
</dbReference>
<dbReference type="SUPFAM" id="SSF75620">
    <property type="entry name" value="Release factor"/>
    <property type="match status" value="1"/>
</dbReference>
<comment type="similarity">
    <text evidence="1">Belongs to the prokaryotic/mitochondrial release factor family.</text>
</comment>
<dbReference type="Pfam" id="PF00472">
    <property type="entry name" value="RF-1"/>
    <property type="match status" value="1"/>
</dbReference>
<dbReference type="HAMAP" id="MF_00093">
    <property type="entry name" value="Rel_fac_1"/>
    <property type="match status" value="1"/>
</dbReference>
<dbReference type="InterPro" id="IPR004373">
    <property type="entry name" value="RF-1"/>
</dbReference>
<comment type="caution">
    <text evidence="6">The sequence shown here is derived from an EMBL/GenBank/DDBJ whole genome shotgun (WGS) entry which is preliminary data.</text>
</comment>
<dbReference type="Pfam" id="PF03462">
    <property type="entry name" value="PCRF"/>
    <property type="match status" value="1"/>
</dbReference>
<dbReference type="NCBIfam" id="TIGR00019">
    <property type="entry name" value="prfA"/>
    <property type="match status" value="1"/>
</dbReference>
<dbReference type="EMBL" id="QKWP01000503">
    <property type="protein sequence ID" value="RIB18975.1"/>
    <property type="molecule type" value="Genomic_DNA"/>
</dbReference>
<dbReference type="InterPro" id="IPR005139">
    <property type="entry name" value="PCRF"/>
</dbReference>
<evidence type="ECO:0000313" key="6">
    <source>
        <dbReference type="EMBL" id="RIB18975.1"/>
    </source>
</evidence>
<dbReference type="NCBIfam" id="NF001859">
    <property type="entry name" value="PRK00591.1"/>
    <property type="match status" value="1"/>
</dbReference>
<dbReference type="SMART" id="SM00937">
    <property type="entry name" value="PCRF"/>
    <property type="match status" value="1"/>
</dbReference>
<organism evidence="6 7">
    <name type="scientific">Gigaspora rosea</name>
    <dbReference type="NCBI Taxonomy" id="44941"/>
    <lineage>
        <taxon>Eukaryota</taxon>
        <taxon>Fungi</taxon>
        <taxon>Fungi incertae sedis</taxon>
        <taxon>Mucoromycota</taxon>
        <taxon>Glomeromycotina</taxon>
        <taxon>Glomeromycetes</taxon>
        <taxon>Diversisporales</taxon>
        <taxon>Gigasporaceae</taxon>
        <taxon>Gigaspora</taxon>
    </lineage>
</organism>
<evidence type="ECO:0000256" key="4">
    <source>
        <dbReference type="SAM" id="MobiDB-lite"/>
    </source>
</evidence>
<evidence type="ECO:0000256" key="2">
    <source>
        <dbReference type="ARBA" id="ARBA00022481"/>
    </source>
</evidence>
<feature type="domain" description="Prokaryotic-type class I peptide chain release factors" evidence="5">
    <location>
        <begin position="291"/>
        <end position="307"/>
    </location>
</feature>
<dbReference type="GO" id="GO:0016149">
    <property type="term" value="F:translation release factor activity, codon specific"/>
    <property type="evidence" value="ECO:0007669"/>
    <property type="project" value="InterPro"/>
</dbReference>
<dbReference type="Proteomes" id="UP000266673">
    <property type="component" value="Unassembled WGS sequence"/>
</dbReference>
<reference evidence="6 7" key="1">
    <citation type="submission" date="2018-06" db="EMBL/GenBank/DDBJ databases">
        <title>Comparative genomics reveals the genomic features of Rhizophagus irregularis, R. cerebriforme, R. diaphanum and Gigaspora rosea, and their symbiotic lifestyle signature.</title>
        <authorList>
            <person name="Morin E."/>
            <person name="San Clemente H."/>
            <person name="Chen E.C.H."/>
            <person name="De La Providencia I."/>
            <person name="Hainaut M."/>
            <person name="Kuo A."/>
            <person name="Kohler A."/>
            <person name="Murat C."/>
            <person name="Tang N."/>
            <person name="Roy S."/>
            <person name="Loubradou J."/>
            <person name="Henrissat B."/>
            <person name="Grigoriev I.V."/>
            <person name="Corradi N."/>
            <person name="Roux C."/>
            <person name="Martin F.M."/>
        </authorList>
    </citation>
    <scope>NUCLEOTIDE SEQUENCE [LARGE SCALE GENOMIC DNA]</scope>
    <source>
        <strain evidence="6 7">DAOM 194757</strain>
    </source>
</reference>
<evidence type="ECO:0000256" key="1">
    <source>
        <dbReference type="ARBA" id="ARBA00010835"/>
    </source>
</evidence>
<dbReference type="Gene3D" id="3.30.160.20">
    <property type="match status" value="1"/>
</dbReference>
<dbReference type="Gene3D" id="3.30.70.1660">
    <property type="match status" value="1"/>
</dbReference>
<evidence type="ECO:0000256" key="3">
    <source>
        <dbReference type="ARBA" id="ARBA00022917"/>
    </source>
</evidence>
<dbReference type="InterPro" id="IPR045853">
    <property type="entry name" value="Pep_chain_release_fac_I_sf"/>
</dbReference>
<feature type="region of interest" description="Disordered" evidence="4">
    <location>
        <begin position="347"/>
        <end position="366"/>
    </location>
</feature>
<dbReference type="PANTHER" id="PTHR43804:SF7">
    <property type="entry name" value="LD18447P"/>
    <property type="match status" value="1"/>
</dbReference>
<accession>A0A397V969</accession>
<dbReference type="InterPro" id="IPR000352">
    <property type="entry name" value="Pep_chain_release_fac_I"/>
</dbReference>
<keyword evidence="7" id="KW-1185">Reference proteome</keyword>